<evidence type="ECO:0000313" key="2">
    <source>
        <dbReference type="Proteomes" id="UP000476055"/>
    </source>
</evidence>
<evidence type="ECO:0000313" key="1">
    <source>
        <dbReference type="EMBL" id="MST58350.1"/>
    </source>
</evidence>
<comment type="caution">
    <text evidence="1">The sequence shown here is derived from an EMBL/GenBank/DDBJ whole genome shotgun (WGS) entry which is preliminary data.</text>
</comment>
<dbReference type="InterPro" id="IPR043756">
    <property type="entry name" value="DUF5702"/>
</dbReference>
<gene>
    <name evidence="1" type="ORF">FYJ59_08885</name>
</gene>
<sequence>MKENGYMTIYLALTLGVMISLCLALIEGCRYRGICLETECVMDIGMDSILAEYHRELFAQYNLFAVDCSYGTEHGTTKLTEEHLLEYMNHNFSLEDIFFDKFLYRDFFALEAEKAEMTKAAFVTDGDGEVFRRMAVDAIEDDVGIGLLQQIKEWVKTIKSRGLLERSVEEEKQTVDAQIREYDGRETADGKVIHIENPTEALEEKKKSGILSLVLPEEEISDRRIETEQFIEAREERDQINRGNIALQSQTEWEKEKERILFHEYLLKYMGRYSTEKKTSPLWYQVEYIIAGEESDRENLRYVINRIFAIREAVNAAYLFGSEEKYAVAEVLGEALAAVMMVPEIGELFTISLILGWAFAESVYDVRTMLAGDKIPLLKSDSTWHCGLQMILQGNLTDEGRSGDADAVTDLGYEDYLRIFLLLCDERTVTYRAMNIVEQDIRVTPGNQNFCLDACIAELQMNVKVKSRYGYSVEIERQKSYITSFEAATGMSE</sequence>
<name>A0A6L5YK87_9FIRM</name>
<dbReference type="EMBL" id="VUMU01000010">
    <property type="protein sequence ID" value="MST58350.1"/>
    <property type="molecule type" value="Genomic_DNA"/>
</dbReference>
<dbReference type="Pfam" id="PF18960">
    <property type="entry name" value="DUF5702"/>
    <property type="match status" value="1"/>
</dbReference>
<dbReference type="AlphaFoldDB" id="A0A6L5YK87"/>
<protein>
    <submittedName>
        <fullName evidence="1">Uncharacterized protein</fullName>
    </submittedName>
</protein>
<organism evidence="1 2">
    <name type="scientific">Waltera intestinalis</name>
    <dbReference type="NCBI Taxonomy" id="2606635"/>
    <lineage>
        <taxon>Bacteria</taxon>
        <taxon>Bacillati</taxon>
        <taxon>Bacillota</taxon>
        <taxon>Clostridia</taxon>
        <taxon>Lachnospirales</taxon>
        <taxon>Lachnospiraceae</taxon>
        <taxon>Waltera</taxon>
    </lineage>
</organism>
<dbReference type="Proteomes" id="UP000476055">
    <property type="component" value="Unassembled WGS sequence"/>
</dbReference>
<reference evidence="1 2" key="1">
    <citation type="submission" date="2019-08" db="EMBL/GenBank/DDBJ databases">
        <title>In-depth cultivation of the pig gut microbiome towards novel bacterial diversity and tailored functional studies.</title>
        <authorList>
            <person name="Wylensek D."/>
            <person name="Hitch T.C.A."/>
            <person name="Clavel T."/>
        </authorList>
    </citation>
    <scope>NUCLEOTIDE SEQUENCE [LARGE SCALE GENOMIC DNA]</scope>
    <source>
        <strain evidence="1 2">WCA3-601-WT-6H</strain>
    </source>
</reference>
<dbReference type="RefSeq" id="WP_154496530.1">
    <property type="nucleotide sequence ID" value="NZ_VUMU01000010.1"/>
</dbReference>
<accession>A0A6L5YK87</accession>
<keyword evidence="2" id="KW-1185">Reference proteome</keyword>
<proteinExistence type="predicted"/>